<evidence type="ECO:0000256" key="3">
    <source>
        <dbReference type="ARBA" id="ARBA00023125"/>
    </source>
</evidence>
<dbReference type="PRINTS" id="PR00455">
    <property type="entry name" value="HTHTETR"/>
</dbReference>
<dbReference type="SUPFAM" id="SSF48498">
    <property type="entry name" value="Tetracyclin repressor-like, C-terminal domain"/>
    <property type="match status" value="1"/>
</dbReference>
<dbReference type="RefSeq" id="WP_183510063.1">
    <property type="nucleotide sequence ID" value="NZ_BAABGK010000036.1"/>
</dbReference>
<feature type="domain" description="HTH tetR-type" evidence="6">
    <location>
        <begin position="11"/>
        <end position="71"/>
    </location>
</feature>
<dbReference type="InterPro" id="IPR001647">
    <property type="entry name" value="HTH_TetR"/>
</dbReference>
<proteinExistence type="predicted"/>
<dbReference type="Pfam" id="PF13977">
    <property type="entry name" value="TetR_C_6"/>
    <property type="match status" value="1"/>
</dbReference>
<organism evidence="7 8">
    <name type="scientific">Paeniglutamicibacter cryotolerans</name>
    <dbReference type="NCBI Taxonomy" id="670079"/>
    <lineage>
        <taxon>Bacteria</taxon>
        <taxon>Bacillati</taxon>
        <taxon>Actinomycetota</taxon>
        <taxon>Actinomycetes</taxon>
        <taxon>Micrococcales</taxon>
        <taxon>Micrococcaceae</taxon>
        <taxon>Paeniglutamicibacter</taxon>
    </lineage>
</organism>
<keyword evidence="4" id="KW-0804">Transcription</keyword>
<evidence type="ECO:0000313" key="7">
    <source>
        <dbReference type="EMBL" id="MBB2994730.1"/>
    </source>
</evidence>
<dbReference type="Pfam" id="PF00440">
    <property type="entry name" value="TetR_N"/>
    <property type="match status" value="1"/>
</dbReference>
<dbReference type="Proteomes" id="UP000523000">
    <property type="component" value="Unassembled WGS sequence"/>
</dbReference>
<sequence length="236" mass="25911">MERRGRPKANPELLEPILLAVVGLIARRGVGVISMRDVADASGVSVGRLQHHFGSRRNLMLRAQEWFLYSVIEEIGVMAAGADSPWDRLTRVCLRASAGADQERRAAIWIDLLAEAQRDTEVRSLVEAINDRWLEVLEGLVREGVASGEFRPALGARESAYMLVIFVDGLDVAELSGPPGEARREARLFTAARLLLGLEAEQGPLTAHEEIANISVLENQDGVTRAPRHSPRGLRP</sequence>
<evidence type="ECO:0000313" key="8">
    <source>
        <dbReference type="Proteomes" id="UP000523000"/>
    </source>
</evidence>
<dbReference type="SUPFAM" id="SSF46689">
    <property type="entry name" value="Homeodomain-like"/>
    <property type="match status" value="1"/>
</dbReference>
<dbReference type="PANTHER" id="PTHR30055">
    <property type="entry name" value="HTH-TYPE TRANSCRIPTIONAL REGULATOR RUTR"/>
    <property type="match status" value="1"/>
</dbReference>
<comment type="caution">
    <text evidence="7">The sequence shown here is derived from an EMBL/GenBank/DDBJ whole genome shotgun (WGS) entry which is preliminary data.</text>
</comment>
<evidence type="ECO:0000256" key="2">
    <source>
        <dbReference type="ARBA" id="ARBA00023015"/>
    </source>
</evidence>
<dbReference type="GO" id="GO:0003700">
    <property type="term" value="F:DNA-binding transcription factor activity"/>
    <property type="evidence" value="ECO:0007669"/>
    <property type="project" value="TreeGrafter"/>
</dbReference>
<dbReference type="InterPro" id="IPR036271">
    <property type="entry name" value="Tet_transcr_reg_TetR-rel_C_sf"/>
</dbReference>
<dbReference type="InterPro" id="IPR039538">
    <property type="entry name" value="BetI_C"/>
</dbReference>
<dbReference type="Gene3D" id="1.10.357.10">
    <property type="entry name" value="Tetracycline Repressor, domain 2"/>
    <property type="match status" value="1"/>
</dbReference>
<evidence type="ECO:0000256" key="5">
    <source>
        <dbReference type="PROSITE-ProRule" id="PRU00335"/>
    </source>
</evidence>
<accession>A0A839QFQ6</accession>
<keyword evidence="8" id="KW-1185">Reference proteome</keyword>
<dbReference type="PANTHER" id="PTHR30055:SF234">
    <property type="entry name" value="HTH-TYPE TRANSCRIPTIONAL REGULATOR BETI"/>
    <property type="match status" value="1"/>
</dbReference>
<evidence type="ECO:0000256" key="4">
    <source>
        <dbReference type="ARBA" id="ARBA00023163"/>
    </source>
</evidence>
<name>A0A839QFQ6_9MICC</name>
<dbReference type="AlphaFoldDB" id="A0A839QFQ6"/>
<gene>
    <name evidence="7" type="ORF">E9229_000921</name>
</gene>
<keyword evidence="1" id="KW-0678">Repressor</keyword>
<dbReference type="EMBL" id="JACHVS010000001">
    <property type="protein sequence ID" value="MBB2994730.1"/>
    <property type="molecule type" value="Genomic_DNA"/>
</dbReference>
<evidence type="ECO:0000259" key="6">
    <source>
        <dbReference type="PROSITE" id="PS50977"/>
    </source>
</evidence>
<protein>
    <submittedName>
        <fullName evidence="7">AcrR family transcriptional regulator</fullName>
    </submittedName>
</protein>
<keyword evidence="3 5" id="KW-0238">DNA-binding</keyword>
<feature type="DNA-binding region" description="H-T-H motif" evidence="5">
    <location>
        <begin position="34"/>
        <end position="53"/>
    </location>
</feature>
<dbReference type="PROSITE" id="PS50977">
    <property type="entry name" value="HTH_TETR_2"/>
    <property type="match status" value="1"/>
</dbReference>
<keyword evidence="2" id="KW-0805">Transcription regulation</keyword>
<dbReference type="InterPro" id="IPR050109">
    <property type="entry name" value="HTH-type_TetR-like_transc_reg"/>
</dbReference>
<dbReference type="GO" id="GO:0000976">
    <property type="term" value="F:transcription cis-regulatory region binding"/>
    <property type="evidence" value="ECO:0007669"/>
    <property type="project" value="TreeGrafter"/>
</dbReference>
<reference evidence="7 8" key="1">
    <citation type="submission" date="2020-08" db="EMBL/GenBank/DDBJ databases">
        <title>Sequencing the genomes of 1000 actinobacteria strains.</title>
        <authorList>
            <person name="Klenk H.-P."/>
        </authorList>
    </citation>
    <scope>NUCLEOTIDE SEQUENCE [LARGE SCALE GENOMIC DNA]</scope>
    <source>
        <strain evidence="7 8">DSM 22826</strain>
    </source>
</reference>
<dbReference type="InterPro" id="IPR009057">
    <property type="entry name" value="Homeodomain-like_sf"/>
</dbReference>
<evidence type="ECO:0000256" key="1">
    <source>
        <dbReference type="ARBA" id="ARBA00022491"/>
    </source>
</evidence>